<sequence>CRQLQEKLDVLHNGEESLVAQYKREKSEKKDAKRLETKKTLEKKRTFKSEQDIYLNNDQLPDKSIK</sequence>
<comment type="caution">
    <text evidence="1">The sequence shown here is derived from an EMBL/GenBank/DDBJ whole genome shotgun (WGS) entry which is preliminary data.</text>
</comment>
<feature type="non-terminal residue" evidence="1">
    <location>
        <position position="1"/>
    </location>
</feature>
<accession>A0A820MWW7</accession>
<dbReference type="AlphaFoldDB" id="A0A820MWW7"/>
<evidence type="ECO:0000313" key="1">
    <source>
        <dbReference type="EMBL" id="CAF4378930.1"/>
    </source>
</evidence>
<dbReference type="EMBL" id="CAJOBB010021738">
    <property type="protein sequence ID" value="CAF4378930.1"/>
    <property type="molecule type" value="Genomic_DNA"/>
</dbReference>
<dbReference type="Proteomes" id="UP000663868">
    <property type="component" value="Unassembled WGS sequence"/>
</dbReference>
<organism evidence="1 2">
    <name type="scientific">Adineta steineri</name>
    <dbReference type="NCBI Taxonomy" id="433720"/>
    <lineage>
        <taxon>Eukaryota</taxon>
        <taxon>Metazoa</taxon>
        <taxon>Spiralia</taxon>
        <taxon>Gnathifera</taxon>
        <taxon>Rotifera</taxon>
        <taxon>Eurotatoria</taxon>
        <taxon>Bdelloidea</taxon>
        <taxon>Adinetida</taxon>
        <taxon>Adinetidae</taxon>
        <taxon>Adineta</taxon>
    </lineage>
</organism>
<evidence type="ECO:0000313" key="2">
    <source>
        <dbReference type="Proteomes" id="UP000663868"/>
    </source>
</evidence>
<proteinExistence type="predicted"/>
<name>A0A820MWW7_9BILA</name>
<reference evidence="1" key="1">
    <citation type="submission" date="2021-02" db="EMBL/GenBank/DDBJ databases">
        <authorList>
            <person name="Nowell W R."/>
        </authorList>
    </citation>
    <scope>NUCLEOTIDE SEQUENCE</scope>
</reference>
<protein>
    <submittedName>
        <fullName evidence="1">Uncharacterized protein</fullName>
    </submittedName>
</protein>
<gene>
    <name evidence="1" type="ORF">KXQ929_LOCUS49795</name>
</gene>